<comment type="catalytic activity">
    <reaction evidence="9">
        <text>a purine 2'-deoxy-D-ribonucleoside + phosphate = a purine nucleobase + 2-deoxy-alpha-D-ribose 1-phosphate</text>
        <dbReference type="Rhea" id="RHEA:36431"/>
        <dbReference type="ChEBI" id="CHEBI:26386"/>
        <dbReference type="ChEBI" id="CHEBI:43474"/>
        <dbReference type="ChEBI" id="CHEBI:57259"/>
        <dbReference type="ChEBI" id="CHEBI:142361"/>
        <dbReference type="EC" id="2.4.2.1"/>
    </reaction>
</comment>
<dbReference type="InterPro" id="IPR035994">
    <property type="entry name" value="Nucleoside_phosphorylase_sf"/>
</dbReference>
<comment type="caution">
    <text evidence="13">The sequence shown here is derived from an EMBL/GenBank/DDBJ whole genome shotgun (WGS) entry which is preliminary data.</text>
</comment>
<sequence length="285" mass="29584">MSTQASEPKTANTPDESPRELAARAAQRLAELTGVPKHDVALVLGSGWAPAADLLGETLAEIPATEVPGFTVSGVPGHVGQLRSVRIAPAVEGAAPRHALILGSRTHYYEGRGVRAVAHGVRTAAAAGCSMVVLTNGCGGLNPDWKPGTPVLISDHINLTGASPLEGATFVDLTDLYSSRLRAICREVQPDLPEGVYAQFRGPQYETPAEVRMAGRLGADLVGMSTALEAIAAREAGLEILGVSLVTNLAAGISDQPLSHEEVLAEGKAAAQRVGSMLAEVVRRL</sequence>
<dbReference type="InterPro" id="IPR018099">
    <property type="entry name" value="Purine_phosphorylase-2_CS"/>
</dbReference>
<evidence type="ECO:0000256" key="10">
    <source>
        <dbReference type="PIRNR" id="PIRNR000477"/>
    </source>
</evidence>
<comment type="similarity">
    <text evidence="3 10">Belongs to the PNP/MTAP phosphorylase family.</text>
</comment>
<feature type="region of interest" description="Disordered" evidence="11">
    <location>
        <begin position="1"/>
        <end position="20"/>
    </location>
</feature>
<dbReference type="EC" id="2.4.2.1" evidence="5 10"/>
<dbReference type="InterPro" id="IPR000845">
    <property type="entry name" value="Nucleoside_phosphorylase_d"/>
</dbReference>
<dbReference type="NCBIfam" id="TIGR01697">
    <property type="entry name" value="PNPH-PUNA-XAPA"/>
    <property type="match status" value="1"/>
</dbReference>
<feature type="compositionally biased region" description="Polar residues" evidence="11">
    <location>
        <begin position="1"/>
        <end position="15"/>
    </location>
</feature>
<dbReference type="NCBIfam" id="NF006054">
    <property type="entry name" value="PRK08202.1"/>
    <property type="match status" value="1"/>
</dbReference>
<dbReference type="InterPro" id="IPR011268">
    <property type="entry name" value="Purine_phosphorylase"/>
</dbReference>
<evidence type="ECO:0000256" key="2">
    <source>
        <dbReference type="ARBA" id="ARBA00005058"/>
    </source>
</evidence>
<dbReference type="SUPFAM" id="SSF53167">
    <property type="entry name" value="Purine and uridine phosphorylases"/>
    <property type="match status" value="1"/>
</dbReference>
<keyword evidence="8 10" id="KW-0808">Transferase</keyword>
<evidence type="ECO:0000256" key="5">
    <source>
        <dbReference type="ARBA" id="ARBA00011886"/>
    </source>
</evidence>
<comment type="pathway">
    <text evidence="2 10">Purine metabolism; purine nucleoside salvage.</text>
</comment>
<dbReference type="Proteomes" id="UP001197247">
    <property type="component" value="Unassembled WGS sequence"/>
</dbReference>
<evidence type="ECO:0000313" key="14">
    <source>
        <dbReference type="Proteomes" id="UP001197247"/>
    </source>
</evidence>
<evidence type="ECO:0000256" key="11">
    <source>
        <dbReference type="SAM" id="MobiDB-lite"/>
    </source>
</evidence>
<comment type="function">
    <text evidence="1">The purine nucleoside phosphorylases catalyze the phosphorolytic breakdown of the N-glycosidic bond in the beta-(deoxy)ribonucleoside molecules, with the formation of the corresponding free purine bases and pentose-1-phosphate. Cleaves guanosine, inosine, 2'-deoxyguanosine and 2'-deoxyinosine.</text>
</comment>
<evidence type="ECO:0000259" key="12">
    <source>
        <dbReference type="Pfam" id="PF01048"/>
    </source>
</evidence>
<organism evidence="13 14">
    <name type="scientific">Kineosporia corallincola</name>
    <dbReference type="NCBI Taxonomy" id="2835133"/>
    <lineage>
        <taxon>Bacteria</taxon>
        <taxon>Bacillati</taxon>
        <taxon>Actinomycetota</taxon>
        <taxon>Actinomycetes</taxon>
        <taxon>Kineosporiales</taxon>
        <taxon>Kineosporiaceae</taxon>
        <taxon>Kineosporia</taxon>
    </lineage>
</organism>
<dbReference type="PANTHER" id="PTHR11904">
    <property type="entry name" value="METHYLTHIOADENOSINE/PURINE NUCLEOSIDE PHOSPHORYLASE"/>
    <property type="match status" value="1"/>
</dbReference>
<evidence type="ECO:0000256" key="9">
    <source>
        <dbReference type="ARBA" id="ARBA00048556"/>
    </source>
</evidence>
<dbReference type="Pfam" id="PF01048">
    <property type="entry name" value="PNP_UDP_1"/>
    <property type="match status" value="1"/>
</dbReference>
<accession>A0ABS5TAA1</accession>
<gene>
    <name evidence="13" type="ORF">KIH74_03565</name>
</gene>
<evidence type="ECO:0000256" key="3">
    <source>
        <dbReference type="ARBA" id="ARBA00006751"/>
    </source>
</evidence>
<dbReference type="NCBIfam" id="TIGR01698">
    <property type="entry name" value="PUNP"/>
    <property type="match status" value="1"/>
</dbReference>
<name>A0ABS5TAA1_9ACTN</name>
<dbReference type="CDD" id="cd09009">
    <property type="entry name" value="PNP-EcPNPII_like"/>
    <property type="match status" value="1"/>
</dbReference>
<proteinExistence type="inferred from homology"/>
<dbReference type="Gene3D" id="3.40.50.1580">
    <property type="entry name" value="Nucleoside phosphorylase domain"/>
    <property type="match status" value="1"/>
</dbReference>
<dbReference type="InterPro" id="IPR011269">
    <property type="entry name" value="PUNP"/>
</dbReference>
<evidence type="ECO:0000256" key="4">
    <source>
        <dbReference type="ARBA" id="ARBA00011233"/>
    </source>
</evidence>
<evidence type="ECO:0000256" key="6">
    <source>
        <dbReference type="ARBA" id="ARBA00013834"/>
    </source>
</evidence>
<protein>
    <recommendedName>
        <fullName evidence="6 10">Purine nucleoside phosphorylase</fullName>
        <ecNumber evidence="5 10">2.4.2.1</ecNumber>
    </recommendedName>
    <alternativeName>
        <fullName evidence="10">Inosine-guanosine phosphorylase</fullName>
    </alternativeName>
</protein>
<reference evidence="13 14" key="1">
    <citation type="submission" date="2021-05" db="EMBL/GenBank/DDBJ databases">
        <title>Kineosporia and Streptomyces sp. nov. two new marine actinobacteria isolated from Coral.</title>
        <authorList>
            <person name="Buangrab K."/>
            <person name="Sutthacheep M."/>
            <person name="Yeemin T."/>
            <person name="Harunari E."/>
            <person name="Igarashi Y."/>
            <person name="Kanchanasin P."/>
            <person name="Tanasupawat S."/>
            <person name="Phongsopitanun W."/>
        </authorList>
    </citation>
    <scope>NUCLEOTIDE SEQUENCE [LARGE SCALE GENOMIC DNA]</scope>
    <source>
        <strain evidence="13 14">J2-2</strain>
    </source>
</reference>
<dbReference type="EMBL" id="JAHBAY010000001">
    <property type="protein sequence ID" value="MBT0767986.1"/>
    <property type="molecule type" value="Genomic_DNA"/>
</dbReference>
<dbReference type="PANTHER" id="PTHR11904:SF9">
    <property type="entry name" value="PURINE NUCLEOSIDE PHOSPHORYLASE-RELATED"/>
    <property type="match status" value="1"/>
</dbReference>
<keyword evidence="7 10" id="KW-0328">Glycosyltransferase</keyword>
<feature type="domain" description="Nucleoside phosphorylase" evidence="12">
    <location>
        <begin position="40"/>
        <end position="283"/>
    </location>
</feature>
<comment type="subunit">
    <text evidence="4">Homotrimer.</text>
</comment>
<dbReference type="PROSITE" id="PS01240">
    <property type="entry name" value="PNP_MTAP_2"/>
    <property type="match status" value="1"/>
</dbReference>
<evidence type="ECO:0000256" key="7">
    <source>
        <dbReference type="ARBA" id="ARBA00022676"/>
    </source>
</evidence>
<evidence type="ECO:0000256" key="8">
    <source>
        <dbReference type="ARBA" id="ARBA00022679"/>
    </source>
</evidence>
<dbReference type="RefSeq" id="WP_214154247.1">
    <property type="nucleotide sequence ID" value="NZ_JAHBAY010000001.1"/>
</dbReference>
<dbReference type="PIRSF" id="PIRSF000477">
    <property type="entry name" value="PurNPase"/>
    <property type="match status" value="1"/>
</dbReference>
<evidence type="ECO:0000313" key="13">
    <source>
        <dbReference type="EMBL" id="MBT0767986.1"/>
    </source>
</evidence>
<evidence type="ECO:0000256" key="1">
    <source>
        <dbReference type="ARBA" id="ARBA00002678"/>
    </source>
</evidence>
<dbReference type="GO" id="GO:0004731">
    <property type="term" value="F:purine-nucleoside phosphorylase activity"/>
    <property type="evidence" value="ECO:0007669"/>
    <property type="project" value="UniProtKB-EC"/>
</dbReference>
<keyword evidence="14" id="KW-1185">Reference proteome</keyword>